<comment type="caution">
    <text evidence="1">The sequence shown here is derived from an EMBL/GenBank/DDBJ whole genome shotgun (WGS) entry which is preliminary data.</text>
</comment>
<protein>
    <recommendedName>
        <fullName evidence="3">DUF3606 domain-containing protein</fullName>
    </recommendedName>
</protein>
<proteinExistence type="predicted"/>
<dbReference type="AlphaFoldDB" id="A0AB37R402"/>
<dbReference type="EMBL" id="RBTW01000205">
    <property type="protein sequence ID" value="RMU17915.1"/>
    <property type="molecule type" value="Genomic_DNA"/>
</dbReference>
<gene>
    <name evidence="1" type="ORF">ALP33_01965</name>
</gene>
<dbReference type="InterPro" id="IPR022037">
    <property type="entry name" value="DUF3606"/>
</dbReference>
<dbReference type="Proteomes" id="UP000271817">
    <property type="component" value="Unassembled WGS sequence"/>
</dbReference>
<dbReference type="Pfam" id="PF12244">
    <property type="entry name" value="DUF3606"/>
    <property type="match status" value="1"/>
</dbReference>
<accession>A0AB37R402</accession>
<evidence type="ECO:0000313" key="1">
    <source>
        <dbReference type="EMBL" id="RMU17915.1"/>
    </source>
</evidence>
<reference evidence="1 2" key="1">
    <citation type="submission" date="2018-08" db="EMBL/GenBank/DDBJ databases">
        <title>Recombination of ecologically and evolutionarily significant loci maintains genetic cohesion in the Pseudomonas syringae species complex.</title>
        <authorList>
            <person name="Dillon M."/>
            <person name="Thakur S."/>
            <person name="Almeida R.N.D."/>
            <person name="Weir B.S."/>
            <person name="Guttman D.S."/>
        </authorList>
    </citation>
    <scope>NUCLEOTIDE SEQUENCE [LARGE SCALE GENOMIC DNA]</scope>
    <source>
        <strain evidence="1 2">ICMP 3402</strain>
    </source>
</reference>
<sequence length="59" mass="6782">MSDNKHITHPEDAKRIDIHDPFEVSNWKSALNCTEAELKHAVAQVGTYADDVREYLSKR</sequence>
<dbReference type="RefSeq" id="WP_046835374.1">
    <property type="nucleotide sequence ID" value="NZ_CP020351.1"/>
</dbReference>
<evidence type="ECO:0000313" key="2">
    <source>
        <dbReference type="Proteomes" id="UP000271817"/>
    </source>
</evidence>
<evidence type="ECO:0008006" key="3">
    <source>
        <dbReference type="Google" id="ProtNLM"/>
    </source>
</evidence>
<name>A0AB37R402_PSEAV</name>
<organism evidence="1 2">
    <name type="scientific">Pseudomonas amygdali pv. lachrymans</name>
    <name type="common">Pseudomonas syringae pv. lachrymans</name>
    <dbReference type="NCBI Taxonomy" id="53707"/>
    <lineage>
        <taxon>Bacteria</taxon>
        <taxon>Pseudomonadati</taxon>
        <taxon>Pseudomonadota</taxon>
        <taxon>Gammaproteobacteria</taxon>
        <taxon>Pseudomonadales</taxon>
        <taxon>Pseudomonadaceae</taxon>
        <taxon>Pseudomonas</taxon>
        <taxon>Pseudomonas amygdali</taxon>
    </lineage>
</organism>